<dbReference type="EMBL" id="BOLY01000001">
    <property type="protein sequence ID" value="GIZ38816.1"/>
    <property type="molecule type" value="Genomic_DNA"/>
</dbReference>
<evidence type="ECO:0000313" key="2">
    <source>
        <dbReference type="Proteomes" id="UP000825890"/>
    </source>
</evidence>
<gene>
    <name evidence="1" type="ORF">CKM354_000221700</name>
</gene>
<dbReference type="RefSeq" id="XP_044653303.1">
    <property type="nucleotide sequence ID" value="XM_044797368.1"/>
</dbReference>
<reference evidence="1 2" key="1">
    <citation type="submission" date="2021-01" db="EMBL/GenBank/DDBJ databases">
        <title>Cercospora kikuchii MAFF 305040 whole genome shotgun sequence.</title>
        <authorList>
            <person name="Kashiwa T."/>
            <person name="Suzuki T."/>
        </authorList>
    </citation>
    <scope>NUCLEOTIDE SEQUENCE [LARGE SCALE GENOMIC DNA]</scope>
    <source>
        <strain evidence="1 2">MAFF 305040</strain>
    </source>
</reference>
<organism evidence="1 2">
    <name type="scientific">Cercospora kikuchii</name>
    <dbReference type="NCBI Taxonomy" id="84275"/>
    <lineage>
        <taxon>Eukaryota</taxon>
        <taxon>Fungi</taxon>
        <taxon>Dikarya</taxon>
        <taxon>Ascomycota</taxon>
        <taxon>Pezizomycotina</taxon>
        <taxon>Dothideomycetes</taxon>
        <taxon>Dothideomycetidae</taxon>
        <taxon>Mycosphaerellales</taxon>
        <taxon>Mycosphaerellaceae</taxon>
        <taxon>Cercospora</taxon>
    </lineage>
</organism>
<dbReference type="AlphaFoldDB" id="A0A9P3C9S0"/>
<keyword evidence="2" id="KW-1185">Reference proteome</keyword>
<evidence type="ECO:0000313" key="1">
    <source>
        <dbReference type="EMBL" id="GIZ38816.1"/>
    </source>
</evidence>
<accession>A0A9P3C9S0</accession>
<dbReference type="OrthoDB" id="10476221at2759"/>
<dbReference type="GeneID" id="68287792"/>
<sequence length="924" mass="99598">MNNISQQLNNTIESARNSVIKELESAVLTPLSSTDTRITDTSKRVEALDALIRQGTGDTQRTVNNVSQQLNSAIESVRTSIIEELESTVLKPLSSTDLRIADASKKVEVLDGLIRQGTVDTQRTVNGVLQQLNNTIESAKTSIIDEFKSTALQSLSHINDFERFCKLASPLVEPGATLPIGHSLGLNALVPSAGDTIQVADNVLKINEAAHITPRWLVRYKDEGKSDWTDARAAGSIQEQGAHFQVLNGSFTSLFFEILPWPESSTVEGSPSAKTRQFQVSLKVRPWWPGVESVQAVDVGKVEFSVPSWQSVLGSLPKGESSIPIRALNGATSDFHHLRDLFDLKLDNPGPSLGQPSVLSLLPKDKSLDGSQRVESILHAAPDIHFQAALDVGAPVQGVLNSIVNAAKSLFGGSAAAGASAVVANTALEVSKVLTGAMNIPIAVDFNGQSIAKTLKPMGDLPLSNLARMPSTSKIAGILPLGKLLTSIKMSPEDIVPTPVSGKTQFVTKHLNAGCGLSILPVPVFNSLDTSYSTKSIDLSINIQPKLTLPGAKNPITINIDLGKISIARPSIALPQVMLMFSDGLSSAVQSDVLVAMDPATGHQKPSLEVLLKSLNMLLDLLLPLRSLYSSELLSEAISGKSGTNHFEQLLSTTTHMLARLEAATNVTFLPTVCSYPSANANRSTHNRQMLPSSWYLPTRTGRNVSAALYLGMTELSKYRPFLLVSKDKETSADAISMISFGASGMSDLGTASVAILGENDATTDAFYYSSGQSGPKRLFGSNKVWNDRVAGLEWCLREERHLPDWEDTYNAKTVFRKIFYENASLFLTVSVCLFEVDAAGNPGNVAWEGGRFDILNKGIFDMVADPKNLVPGKMYKMGTRRQIVGHDDRINQEEICYDPTSNLAAKFRSDAGGNTVFDGTQVM</sequence>
<dbReference type="Proteomes" id="UP000825890">
    <property type="component" value="Unassembled WGS sequence"/>
</dbReference>
<protein>
    <submittedName>
        <fullName evidence="1">Uncharacterized protein</fullName>
    </submittedName>
</protein>
<comment type="caution">
    <text evidence="1">The sequence shown here is derived from an EMBL/GenBank/DDBJ whole genome shotgun (WGS) entry which is preliminary data.</text>
</comment>
<proteinExistence type="predicted"/>
<name>A0A9P3C9S0_9PEZI</name>